<feature type="transmembrane region" description="Helical" evidence="10">
    <location>
        <begin position="119"/>
        <end position="141"/>
    </location>
</feature>
<feature type="region of interest" description="Disordered" evidence="9">
    <location>
        <begin position="518"/>
        <end position="558"/>
    </location>
</feature>
<dbReference type="PROSITE" id="PS50222">
    <property type="entry name" value="EF_HAND_2"/>
    <property type="match status" value="1"/>
</dbReference>
<dbReference type="GO" id="GO:0006952">
    <property type="term" value="P:defense response"/>
    <property type="evidence" value="ECO:0007669"/>
    <property type="project" value="UniProtKB-KW"/>
</dbReference>
<sequence length="1293" mass="139259">MAASVIMQGWELTAIFLVFLFITLFWDFLVGFLTFLNNILRGRKANWLARVKDELLALGVVSLVLLFVEPSLQKICMPKGKSSSGGSTAGYSPSPPPEYGTYYCNEGHRQVFPKTVIHAAHYLLFYLAIVHILFSLLTSVITNVKLAKWSVLERTARKEQNIPAVAFLRISSVIARANDPESFRPAVRLRETWRDAIGYVDQDLYSLLRFMCEKRFRAHSVVLKNFNFLNMCEQCLEAELNEVYSHAWLLVFMMALLLLYNRRVYQMVWISFLCVAMMALMAGNMRWVMKKTAREARNLWRKVQGMGGLECDDGEESSDPAGQAAITEAAAAALAQLPPDYLAAVSGPGAQAALLQLQRAGRLAGGADVEAGVEGDVVNRQRMDQQHQFRHDAGRMPLKRTPHHLRLTSSMRIGGHGPRPIVESRERGADTGHELGDSYIATAANSYTAAAGDAAGSAARGSALSSGLGWQDDRDAGGSAALGFPDGLASLPQQQHADGLVDLVETSREAGRAALATHAAANDSSRRHGQCINPCSYRQSHSSRRSQHAMEQSGGATAWPGVHRTVAIVPWLGRPESRRSPGVHGGPYAVRQTGNWAAGGGCGGGGWLAGTDFRKRVVGRGLERCQGPGPLGEGTISNPLFGANEDGVGSVGQMNAPHLTFGHSLQLSMPPQISSPGGVTSGVVPGQFGLLQSYGISADASLAALQVAPFGGGFGGVGGVGSATGMIAAAAASPYGGSATYVPAAPVQQQAAVLPPPPQADNGQWGSNPSSGSPEEGDDSASTGGASGSGVSRSSAGRRTNKGHHHHHHHHHHGNRGGGEGGKNGHGEDEDDEDFHSEKSILEHELASGIEEKITRLFFFGRPFMLLWFFNIIFAQASLTMTMSMAFVIPYDKFDYIRDVAMQMYIWLPVVLTNLMLVFYGCWVFLPQYALLSVAGILEPHEVMVEIKRSKTADKTEEGISGIVLEKMSNYFIGRHDGETRLSTAFIVTLASQAGIILGRDYKPQKHINKVSLKPMYKEFMMVWHDIAWYGELTSPYMVKSDVPDFKVAFDELDEDGSGALSFGELANMIRSLGTYATAGDVEAMLWEIDIDNSHSIGYDEFVKFMVYAFFDTRQLGYIDTLALIDAMERLGMPINEMQASVLMSVGNCEPEEEVKVTLRQFFGMFEKVQFEEVEALKEAQGDEAAATAARRSSFLVRARDIVSSAAFRVLNVSNLSETAGGGSVGSGSVTQTEGLSMSEYRCGVSGLSGPPGTMAGSPTGVSVSPVAGGGGGGHEGVRGKQPSRLANVTKPQ</sequence>
<feature type="compositionally biased region" description="Low complexity" evidence="9">
    <location>
        <begin position="1257"/>
        <end position="1267"/>
    </location>
</feature>
<feature type="transmembrane region" description="Helical" evidence="10">
    <location>
        <begin position="243"/>
        <end position="260"/>
    </location>
</feature>
<evidence type="ECO:0000256" key="3">
    <source>
        <dbReference type="ARBA" id="ARBA00022692"/>
    </source>
</evidence>
<feature type="compositionally biased region" description="Basic residues" evidence="9">
    <location>
        <begin position="799"/>
        <end position="815"/>
    </location>
</feature>
<feature type="compositionally biased region" description="Low complexity" evidence="9">
    <location>
        <begin position="766"/>
        <end position="798"/>
    </location>
</feature>
<dbReference type="PANTHER" id="PTHR31942">
    <property type="entry name" value="MLO-LIKE PROTEIN 1"/>
    <property type="match status" value="1"/>
</dbReference>
<feature type="transmembrane region" description="Helical" evidence="10">
    <location>
        <begin position="904"/>
        <end position="926"/>
    </location>
</feature>
<keyword evidence="3 10" id="KW-0812">Transmembrane</keyword>
<feature type="domain" description="EF-hand" evidence="11">
    <location>
        <begin position="1041"/>
        <end position="1076"/>
    </location>
</feature>
<keyword evidence="5" id="KW-0106">Calcium</keyword>
<feature type="transmembrane region" description="Helical" evidence="10">
    <location>
        <begin position="267"/>
        <end position="289"/>
    </location>
</feature>
<evidence type="ECO:0000256" key="1">
    <source>
        <dbReference type="ARBA" id="ARBA00004141"/>
    </source>
</evidence>
<dbReference type="InterPro" id="IPR004326">
    <property type="entry name" value="Mlo"/>
</dbReference>
<feature type="transmembrane region" description="Helical" evidence="10">
    <location>
        <begin position="12"/>
        <end position="35"/>
    </location>
</feature>
<reference evidence="12" key="1">
    <citation type="journal article" date="2021" name="Proc. Natl. Acad. Sci. U.S.A.">
        <title>Three genomes in the algal genus Volvox reveal the fate of a haploid sex-determining region after a transition to homothallism.</title>
        <authorList>
            <person name="Yamamoto K."/>
            <person name="Hamaji T."/>
            <person name="Kawai-Toyooka H."/>
            <person name="Matsuzaki R."/>
            <person name="Takahashi F."/>
            <person name="Nishimura Y."/>
            <person name="Kawachi M."/>
            <person name="Noguchi H."/>
            <person name="Minakuchi Y."/>
            <person name="Umen J.G."/>
            <person name="Toyoda A."/>
            <person name="Nozaki H."/>
        </authorList>
    </citation>
    <scope>NUCLEOTIDE SEQUENCE</scope>
    <source>
        <strain evidence="12">NIES-3780</strain>
    </source>
</reference>
<dbReference type="SMART" id="SM00054">
    <property type="entry name" value="EFh"/>
    <property type="match status" value="2"/>
</dbReference>
<dbReference type="GO" id="GO:0005509">
    <property type="term" value="F:calcium ion binding"/>
    <property type="evidence" value="ECO:0007669"/>
    <property type="project" value="InterPro"/>
</dbReference>
<evidence type="ECO:0000256" key="9">
    <source>
        <dbReference type="SAM" id="MobiDB-lite"/>
    </source>
</evidence>
<evidence type="ECO:0000256" key="8">
    <source>
        <dbReference type="ARBA" id="ARBA00023265"/>
    </source>
</evidence>
<dbReference type="Gene3D" id="1.10.238.10">
    <property type="entry name" value="EF-hand"/>
    <property type="match status" value="1"/>
</dbReference>
<dbReference type="GO" id="GO:0016020">
    <property type="term" value="C:membrane"/>
    <property type="evidence" value="ECO:0007669"/>
    <property type="project" value="UniProtKB-SubCell"/>
</dbReference>
<dbReference type="Proteomes" id="UP000747399">
    <property type="component" value="Unassembled WGS sequence"/>
</dbReference>
<comment type="subcellular location">
    <subcellularLocation>
        <location evidence="1">Membrane</location>
        <topology evidence="1">Multi-pass membrane protein</topology>
    </subcellularLocation>
</comment>
<keyword evidence="6 10" id="KW-1133">Transmembrane helix</keyword>
<dbReference type="Pfam" id="PF13499">
    <property type="entry name" value="EF-hand_7"/>
    <property type="match status" value="1"/>
</dbReference>
<keyword evidence="4" id="KW-0611">Plant defense</keyword>
<evidence type="ECO:0000256" key="7">
    <source>
        <dbReference type="ARBA" id="ARBA00023136"/>
    </source>
</evidence>
<evidence type="ECO:0000256" key="10">
    <source>
        <dbReference type="SAM" id="Phobius"/>
    </source>
</evidence>
<comment type="similarity">
    <text evidence="2">Belongs to the MLO family.</text>
</comment>
<name>A0A8J4BTP9_9CHLO</name>
<keyword evidence="13" id="KW-1185">Reference proteome</keyword>
<dbReference type="InterPro" id="IPR018247">
    <property type="entry name" value="EF_Hand_1_Ca_BS"/>
</dbReference>
<comment type="caution">
    <text evidence="12">The sequence shown here is derived from an EMBL/GenBank/DDBJ whole genome shotgun (WGS) entry which is preliminary data.</text>
</comment>
<evidence type="ECO:0000313" key="12">
    <source>
        <dbReference type="EMBL" id="GIL68292.1"/>
    </source>
</evidence>
<feature type="region of interest" description="Disordered" evidence="9">
    <location>
        <begin position="1249"/>
        <end position="1293"/>
    </location>
</feature>
<evidence type="ECO:0000256" key="6">
    <source>
        <dbReference type="ARBA" id="ARBA00022989"/>
    </source>
</evidence>
<protein>
    <recommendedName>
        <fullName evidence="11">EF-hand domain-containing protein</fullName>
    </recommendedName>
</protein>
<feature type="region of interest" description="Disordered" evidence="9">
    <location>
        <begin position="753"/>
        <end position="838"/>
    </location>
</feature>
<evidence type="ECO:0000256" key="4">
    <source>
        <dbReference type="ARBA" id="ARBA00022821"/>
    </source>
</evidence>
<keyword evidence="7 10" id="KW-0472">Membrane</keyword>
<keyword evidence="8" id="KW-0568">Pathogenesis-related protein</keyword>
<accession>A0A8J4BTP9</accession>
<organism evidence="12 13">
    <name type="scientific">Volvox africanus</name>
    <dbReference type="NCBI Taxonomy" id="51714"/>
    <lineage>
        <taxon>Eukaryota</taxon>
        <taxon>Viridiplantae</taxon>
        <taxon>Chlorophyta</taxon>
        <taxon>core chlorophytes</taxon>
        <taxon>Chlorophyceae</taxon>
        <taxon>CS clade</taxon>
        <taxon>Chlamydomonadales</taxon>
        <taxon>Volvocaceae</taxon>
        <taxon>Volvox</taxon>
    </lineage>
</organism>
<dbReference type="CDD" id="cd00051">
    <property type="entry name" value="EFh"/>
    <property type="match status" value="1"/>
</dbReference>
<evidence type="ECO:0000313" key="13">
    <source>
        <dbReference type="Proteomes" id="UP000747399"/>
    </source>
</evidence>
<dbReference type="PROSITE" id="PS00018">
    <property type="entry name" value="EF_HAND_1"/>
    <property type="match status" value="2"/>
</dbReference>
<dbReference type="InterPro" id="IPR011992">
    <property type="entry name" value="EF-hand-dom_pair"/>
</dbReference>
<feature type="transmembrane region" description="Helical" evidence="10">
    <location>
        <begin position="865"/>
        <end position="892"/>
    </location>
</feature>
<dbReference type="EMBL" id="BNCO01000113">
    <property type="protein sequence ID" value="GIL68292.1"/>
    <property type="molecule type" value="Genomic_DNA"/>
</dbReference>
<gene>
    <name evidence="12" type="ORF">Vafri_21581</name>
</gene>
<dbReference type="InterPro" id="IPR002048">
    <property type="entry name" value="EF_hand_dom"/>
</dbReference>
<dbReference type="Pfam" id="PF03094">
    <property type="entry name" value="Mlo"/>
    <property type="match status" value="1"/>
</dbReference>
<evidence type="ECO:0000256" key="2">
    <source>
        <dbReference type="ARBA" id="ARBA00006574"/>
    </source>
</evidence>
<dbReference type="PANTHER" id="PTHR31942:SF52">
    <property type="entry name" value="MLO-LIKE PROTEIN 1"/>
    <property type="match status" value="1"/>
</dbReference>
<dbReference type="SUPFAM" id="SSF47473">
    <property type="entry name" value="EF-hand"/>
    <property type="match status" value="1"/>
</dbReference>
<evidence type="ECO:0000259" key="11">
    <source>
        <dbReference type="PROSITE" id="PS50222"/>
    </source>
</evidence>
<evidence type="ECO:0000256" key="5">
    <source>
        <dbReference type="ARBA" id="ARBA00022837"/>
    </source>
</evidence>
<proteinExistence type="inferred from homology"/>